<dbReference type="Proteomes" id="UP000011205">
    <property type="component" value="Unassembled WGS sequence"/>
</dbReference>
<reference evidence="2 3" key="1">
    <citation type="journal article" date="2013" name="Genome Announc.">
        <title>Draft Genome Sequence of Streptomyces viridochromogenes Strain Tu57, Producer of Avilamycin.</title>
        <authorList>
            <person name="Gruning B.A."/>
            <person name="Erxleben A."/>
            <person name="Hahnlein A."/>
            <person name="Gunther S."/>
        </authorList>
    </citation>
    <scope>NUCLEOTIDE SEQUENCE [LARGE SCALE GENOMIC DNA]</scope>
    <source>
        <strain evidence="2 3">Tue57</strain>
    </source>
</reference>
<protein>
    <submittedName>
        <fullName evidence="2">Uncharacterized protein</fullName>
    </submittedName>
</protein>
<dbReference type="AlphaFoldDB" id="L8PC96"/>
<dbReference type="PATRIC" id="fig|1160705.3.peg.6080"/>
<gene>
    <name evidence="2" type="ORF">STVIR_6152</name>
</gene>
<organism evidence="2 3">
    <name type="scientific">Streptomyces viridochromogenes Tue57</name>
    <dbReference type="NCBI Taxonomy" id="1160705"/>
    <lineage>
        <taxon>Bacteria</taxon>
        <taxon>Bacillati</taxon>
        <taxon>Actinomycetota</taxon>
        <taxon>Actinomycetes</taxon>
        <taxon>Kitasatosporales</taxon>
        <taxon>Streptomycetaceae</taxon>
        <taxon>Streptomyces</taxon>
    </lineage>
</organism>
<evidence type="ECO:0000256" key="1">
    <source>
        <dbReference type="SAM" id="MobiDB-lite"/>
    </source>
</evidence>
<accession>L8PC96</accession>
<comment type="caution">
    <text evidence="2">The sequence shown here is derived from an EMBL/GenBank/DDBJ whole genome shotgun (WGS) entry which is preliminary data.</text>
</comment>
<feature type="compositionally biased region" description="Basic residues" evidence="1">
    <location>
        <begin position="98"/>
        <end position="107"/>
    </location>
</feature>
<proteinExistence type="predicted"/>
<evidence type="ECO:0000313" key="3">
    <source>
        <dbReference type="Proteomes" id="UP000011205"/>
    </source>
</evidence>
<dbReference type="EMBL" id="AMLP01000190">
    <property type="protein sequence ID" value="ELS52952.1"/>
    <property type="molecule type" value="Genomic_DNA"/>
</dbReference>
<name>L8PC96_STRVR</name>
<evidence type="ECO:0000313" key="2">
    <source>
        <dbReference type="EMBL" id="ELS52952.1"/>
    </source>
</evidence>
<feature type="region of interest" description="Disordered" evidence="1">
    <location>
        <begin position="1"/>
        <end position="107"/>
    </location>
</feature>
<sequence>MLRIRHAWSASRPVRPARPWVGNPYKPYAARTIQGRETGNPPFTRRPPSFCPDDDSRRSPVPPPLNPRHITRRTSPFHGRAPVHGVSQHSAPPEGPPRRNHPCGRTV</sequence>